<gene>
    <name evidence="1" type="ORF">SFRICE_028084</name>
</gene>
<proteinExistence type="predicted"/>
<name>A0A2H1W9E4_SPOFR</name>
<accession>A0A2H1W9E4</accession>
<evidence type="ECO:0000313" key="1">
    <source>
        <dbReference type="EMBL" id="SOQ49725.1"/>
    </source>
</evidence>
<dbReference type="AlphaFoldDB" id="A0A2H1W9E4"/>
<sequence length="111" mass="13044">MWLMAQLRYECRRPIKFNLAFTLRVRDSNNRSFLWYKQVNEQMDHLMVSDRHCPWTPESPEVIQVYCRPFGGSNHPMTVRLLLTKNHPVPTPAFRARAPVKPLGSPQLRIG</sequence>
<reference evidence="1" key="1">
    <citation type="submission" date="2016-07" db="EMBL/GenBank/DDBJ databases">
        <authorList>
            <person name="Bretaudeau A."/>
        </authorList>
    </citation>
    <scope>NUCLEOTIDE SEQUENCE</scope>
    <source>
        <strain evidence="1">Rice</strain>
        <tissue evidence="1">Whole body</tissue>
    </source>
</reference>
<organism evidence="1">
    <name type="scientific">Spodoptera frugiperda</name>
    <name type="common">Fall armyworm</name>
    <dbReference type="NCBI Taxonomy" id="7108"/>
    <lineage>
        <taxon>Eukaryota</taxon>
        <taxon>Metazoa</taxon>
        <taxon>Ecdysozoa</taxon>
        <taxon>Arthropoda</taxon>
        <taxon>Hexapoda</taxon>
        <taxon>Insecta</taxon>
        <taxon>Pterygota</taxon>
        <taxon>Neoptera</taxon>
        <taxon>Endopterygota</taxon>
        <taxon>Lepidoptera</taxon>
        <taxon>Glossata</taxon>
        <taxon>Ditrysia</taxon>
        <taxon>Noctuoidea</taxon>
        <taxon>Noctuidae</taxon>
        <taxon>Amphipyrinae</taxon>
        <taxon>Spodoptera</taxon>
    </lineage>
</organism>
<protein>
    <submittedName>
        <fullName evidence="1">SFRICE_028084</fullName>
    </submittedName>
</protein>
<dbReference type="EMBL" id="ODYU01007176">
    <property type="protein sequence ID" value="SOQ49725.1"/>
    <property type="molecule type" value="Genomic_DNA"/>
</dbReference>